<dbReference type="InterPro" id="IPR036388">
    <property type="entry name" value="WH-like_DNA-bd_sf"/>
</dbReference>
<evidence type="ECO:0000259" key="5">
    <source>
        <dbReference type="PROSITE" id="PS50931"/>
    </source>
</evidence>
<dbReference type="AlphaFoldDB" id="A0A078MKW8"/>
<organism evidence="6">
    <name type="scientific">Arthrobacter saudimassiliensis</name>
    <dbReference type="NCBI Taxonomy" id="1461584"/>
    <lineage>
        <taxon>Bacteria</taxon>
        <taxon>Bacillati</taxon>
        <taxon>Actinomycetota</taxon>
        <taxon>Actinomycetes</taxon>
        <taxon>Micrococcales</taxon>
        <taxon>Micrococcaceae</taxon>
        <taxon>Arthrobacter</taxon>
    </lineage>
</organism>
<gene>
    <name evidence="6" type="primary">gltC_2</name>
    <name evidence="6" type="ORF">BN1051_01292</name>
</gene>
<dbReference type="InterPro" id="IPR036390">
    <property type="entry name" value="WH_DNA-bd_sf"/>
</dbReference>
<dbReference type="EMBL" id="LN483070">
    <property type="protein sequence ID" value="CEA07958.1"/>
    <property type="molecule type" value="Genomic_DNA"/>
</dbReference>
<dbReference type="InterPro" id="IPR050950">
    <property type="entry name" value="HTH-type_LysR_regulators"/>
</dbReference>
<evidence type="ECO:0000256" key="4">
    <source>
        <dbReference type="ARBA" id="ARBA00023163"/>
    </source>
</evidence>
<dbReference type="Pfam" id="PF00126">
    <property type="entry name" value="HTH_1"/>
    <property type="match status" value="1"/>
</dbReference>
<proteinExistence type="inferred from homology"/>
<keyword evidence="4" id="KW-0804">Transcription</keyword>
<keyword evidence="3" id="KW-0238">DNA-binding</keyword>
<reference evidence="6" key="1">
    <citation type="submission" date="2014-07" db="EMBL/GenBank/DDBJ databases">
        <authorList>
            <person name="Urmite Genomes Urmite Genomes"/>
        </authorList>
    </citation>
    <scope>NUCLEOTIDE SEQUENCE</scope>
    <source>
        <strain evidence="6">11W110_air</strain>
    </source>
</reference>
<dbReference type="Gene3D" id="3.40.190.10">
    <property type="entry name" value="Periplasmic binding protein-like II"/>
    <property type="match status" value="2"/>
</dbReference>
<evidence type="ECO:0000313" key="6">
    <source>
        <dbReference type="EMBL" id="CEA07958.1"/>
    </source>
</evidence>
<dbReference type="PROSITE" id="PS50931">
    <property type="entry name" value="HTH_LYSR"/>
    <property type="match status" value="1"/>
</dbReference>
<dbReference type="GO" id="GO:0003677">
    <property type="term" value="F:DNA binding"/>
    <property type="evidence" value="ECO:0007669"/>
    <property type="project" value="UniProtKB-KW"/>
</dbReference>
<name>A0A078MKW8_9MICC</name>
<dbReference type="CDD" id="cd05466">
    <property type="entry name" value="PBP2_LTTR_substrate"/>
    <property type="match status" value="1"/>
</dbReference>
<evidence type="ECO:0000256" key="1">
    <source>
        <dbReference type="ARBA" id="ARBA00009437"/>
    </source>
</evidence>
<dbReference type="InterPro" id="IPR000847">
    <property type="entry name" value="LysR_HTH_N"/>
</dbReference>
<comment type="similarity">
    <text evidence="1">Belongs to the LysR transcriptional regulatory family.</text>
</comment>
<evidence type="ECO:0000256" key="2">
    <source>
        <dbReference type="ARBA" id="ARBA00023015"/>
    </source>
</evidence>
<accession>A0A078MKW8</accession>
<feature type="domain" description="HTH lysR-type" evidence="5">
    <location>
        <begin position="1"/>
        <end position="58"/>
    </location>
</feature>
<keyword evidence="2" id="KW-0805">Transcription regulation</keyword>
<dbReference type="GO" id="GO:0003700">
    <property type="term" value="F:DNA-binding transcription factor activity"/>
    <property type="evidence" value="ECO:0007669"/>
    <property type="project" value="InterPro"/>
</dbReference>
<evidence type="ECO:0000256" key="3">
    <source>
        <dbReference type="ARBA" id="ARBA00023125"/>
    </source>
</evidence>
<dbReference type="Pfam" id="PF03466">
    <property type="entry name" value="LysR_substrate"/>
    <property type="match status" value="1"/>
</dbReference>
<protein>
    <submittedName>
        <fullName evidence="6">HTH-type transcriptional regulator GltC</fullName>
    </submittedName>
</protein>
<dbReference type="GO" id="GO:0005829">
    <property type="term" value="C:cytosol"/>
    <property type="evidence" value="ECO:0007669"/>
    <property type="project" value="TreeGrafter"/>
</dbReference>
<dbReference type="SUPFAM" id="SSF46785">
    <property type="entry name" value="Winged helix' DNA-binding domain"/>
    <property type="match status" value="1"/>
</dbReference>
<sequence length="311" mass="33211">MDLRQLQLLRELGERGSLAAVARAFHVSPSAVSQQLGALQRRLEVPLTERRGRNLVLTGAGQALASAAAEISAAMSYAEQAVSRYAQDPAATVSVAGFNSAGLTWFGPLLRALSGEGSPRVVCHDRDVAQETFPVLAADFDLVIAHRLAHSAPWPRSIRATPLIREPLDIAMSEQHVLAAEAEVRVQDLVNEEWVSVQDGFPLVQALQAVAVHAGRPLKVTHRINEFNIAGTIVAAGTAVALMPRHTAAPQAGAGLVLKPLSDLHLVRCVDILCRPEALHRAAVQTVITALRECSPPEALSEDPAARAARR</sequence>
<dbReference type="SUPFAM" id="SSF53850">
    <property type="entry name" value="Periplasmic binding protein-like II"/>
    <property type="match status" value="1"/>
</dbReference>
<dbReference type="Gene3D" id="1.10.10.10">
    <property type="entry name" value="Winged helix-like DNA-binding domain superfamily/Winged helix DNA-binding domain"/>
    <property type="match status" value="1"/>
</dbReference>
<dbReference type="PANTHER" id="PTHR30419">
    <property type="entry name" value="HTH-TYPE TRANSCRIPTIONAL REGULATOR YBHD"/>
    <property type="match status" value="1"/>
</dbReference>
<dbReference type="PATRIC" id="fig|1461584.3.peg.1275"/>
<dbReference type="InterPro" id="IPR005119">
    <property type="entry name" value="LysR_subst-bd"/>
</dbReference>